<dbReference type="Pfam" id="PF04392">
    <property type="entry name" value="ABC_sub_bind"/>
    <property type="match status" value="1"/>
</dbReference>
<dbReference type="SUPFAM" id="SSF53822">
    <property type="entry name" value="Periplasmic binding protein-like I"/>
    <property type="match status" value="1"/>
</dbReference>
<protein>
    <submittedName>
        <fullName evidence="2">ABC transporter, substrate-binding protein</fullName>
    </submittedName>
</protein>
<feature type="chain" id="PRO_5039633823" evidence="1">
    <location>
        <begin position="22"/>
        <end position="324"/>
    </location>
</feature>
<dbReference type="PANTHER" id="PTHR35271:SF1">
    <property type="entry name" value="ABC TRANSPORTER, SUBSTRATE-BINDING LIPOPROTEIN"/>
    <property type="match status" value="1"/>
</dbReference>
<reference evidence="3" key="1">
    <citation type="submission" date="2018-02" db="EMBL/GenBank/DDBJ databases">
        <authorList>
            <person name="Hornung B."/>
        </authorList>
    </citation>
    <scope>NUCLEOTIDE SEQUENCE [LARGE SCALE GENOMIC DNA]</scope>
</reference>
<dbReference type="InterPro" id="IPR007487">
    <property type="entry name" value="ABC_transpt-TYRBP-like"/>
</dbReference>
<organism evidence="2 3">
    <name type="scientific">Propionibacterium ruminifibrarum</name>
    <dbReference type="NCBI Taxonomy" id="1962131"/>
    <lineage>
        <taxon>Bacteria</taxon>
        <taxon>Bacillati</taxon>
        <taxon>Actinomycetota</taxon>
        <taxon>Actinomycetes</taxon>
        <taxon>Propionibacteriales</taxon>
        <taxon>Propionibacteriaceae</taxon>
        <taxon>Propionibacterium</taxon>
    </lineage>
</organism>
<keyword evidence="3" id="KW-1185">Reference proteome</keyword>
<proteinExistence type="predicted"/>
<sequence>MNRRTLLSAAGLAALAGPLAACSSDSSSSGSSSTSYSIGIMQILTHSSLDAAREGFKSAFEEAGISCEFDEQNAQGDQGTATNIASKFSSQGLDLVLAIGTPAAQAAAQTITQTPVLFTAVTDPTTAQLVESEDAPGGNVTGTSDMNPVAEQIGLIKQIKPDAASVGFLYSSGEVNSQVQIDLAREAADDQGLTVQEKTITNTAELQQAAEALDVDAIYLPTDNNVISGLATVVALCEDRKIPLIVGEGDSVRNGGVITYGIDYTKLGRQTGEMAIRILRDGADPATMPVETQSDLTVYVNEAAAQAMDVTIPDDLLDGAEKVG</sequence>
<name>A0A375HYZ7_9ACTN</name>
<keyword evidence="1" id="KW-0732">Signal</keyword>
<dbReference type="OrthoDB" id="9776955at2"/>
<evidence type="ECO:0000313" key="3">
    <source>
        <dbReference type="Proteomes" id="UP000265962"/>
    </source>
</evidence>
<feature type="signal peptide" evidence="1">
    <location>
        <begin position="1"/>
        <end position="21"/>
    </location>
</feature>
<gene>
    <name evidence="2" type="ORF">PROPJV5_0008</name>
</gene>
<dbReference type="Proteomes" id="UP000265962">
    <property type="component" value="Unassembled WGS sequence"/>
</dbReference>
<evidence type="ECO:0000313" key="2">
    <source>
        <dbReference type="EMBL" id="SPF67000.1"/>
    </source>
</evidence>
<dbReference type="AlphaFoldDB" id="A0A375HYZ7"/>
<evidence type="ECO:0000256" key="1">
    <source>
        <dbReference type="SAM" id="SignalP"/>
    </source>
</evidence>
<accession>A0A375HYZ7</accession>
<dbReference type="RefSeq" id="WP_119714314.1">
    <property type="nucleotide sequence ID" value="NZ_OMOH01000001.1"/>
</dbReference>
<dbReference type="Gene3D" id="3.40.50.2300">
    <property type="match status" value="2"/>
</dbReference>
<dbReference type="CDD" id="cd06325">
    <property type="entry name" value="PBP1_ABC_unchar_transporter"/>
    <property type="match status" value="1"/>
</dbReference>
<dbReference type="PANTHER" id="PTHR35271">
    <property type="entry name" value="ABC TRANSPORTER, SUBSTRATE-BINDING LIPOPROTEIN-RELATED"/>
    <property type="match status" value="1"/>
</dbReference>
<dbReference type="InterPro" id="IPR028082">
    <property type="entry name" value="Peripla_BP_I"/>
</dbReference>
<dbReference type="EMBL" id="OMOH01000001">
    <property type="protein sequence ID" value="SPF67000.1"/>
    <property type="molecule type" value="Genomic_DNA"/>
</dbReference>